<dbReference type="SUPFAM" id="SSF53335">
    <property type="entry name" value="S-adenosyl-L-methionine-dependent methyltransferases"/>
    <property type="match status" value="1"/>
</dbReference>
<keyword evidence="11" id="KW-1185">Reference proteome</keyword>
<reference evidence="10 11" key="1">
    <citation type="submission" date="2020-09" db="EMBL/GenBank/DDBJ databases">
        <title>Genome seq and assembly of Chryseobacterium sp.</title>
        <authorList>
            <person name="Chhetri G."/>
        </authorList>
    </citation>
    <scope>NUCLEOTIDE SEQUENCE [LARGE SCALE GENOMIC DNA]</scope>
    <source>
        <strain evidence="10 11">GCR10</strain>
    </source>
</reference>
<dbReference type="GO" id="GO:0008168">
    <property type="term" value="F:methyltransferase activity"/>
    <property type="evidence" value="ECO:0007669"/>
    <property type="project" value="UniProtKB-KW"/>
</dbReference>
<dbReference type="EC" id="2.1.1.72" evidence="2"/>
<keyword evidence="4" id="KW-0808">Transferase</keyword>
<dbReference type="RefSeq" id="WP_191736118.1">
    <property type="nucleotide sequence ID" value="NZ_JACYFS010000001.1"/>
</dbReference>
<evidence type="ECO:0000256" key="2">
    <source>
        <dbReference type="ARBA" id="ARBA00011900"/>
    </source>
</evidence>
<dbReference type="PANTHER" id="PTHR42933:SF4">
    <property type="entry name" value="TYPE I RESTRICTION ENZYME ECOKI METHYLASE SUBUNIT"/>
    <property type="match status" value="1"/>
</dbReference>
<dbReference type="InterPro" id="IPR051537">
    <property type="entry name" value="DNA_Adenine_Mtase"/>
</dbReference>
<sequence>MTEAAIVSKIWNLANVMRHDGVGYGDYLEQITYLLFLKMVDELNKPPYNRNLKLPRLKDVEGKEVEGAEVCSWENLVSKNGAELESFYIQALRSLGTEKGMLGQIYVKSQNKIQDPSNLQRIITMIGKEDWSLMGADVKGTIYEGLLEKNAEDTKSGAGQYFTPRALIRTMVACVQPKPLKTVIDPACGSGGFFLAAYDWLTENNKLDKDEKMFLKNSTFHGNEIVASTRRMCLMNLYLHGIGEIDAEPLVKSNDALIAAESQTYDYILANPPFGKKSGMTVTNEDGDIEKEDISYNRQDFWETTSNKQLNFLQHIKSLMKIDGEAAVVLPDNVLFEGGAGEEIRKQLLKTTELHTILRLPTGIFYANGVKANVLFFNNKPANKEAWTKEVWFYDYRTNVHHTLKKKPLAESDLSDFVACYNSSNINKRKETWSEENPDGRWRKYSYDEIIARDKTSLDIFWVKDQSLTDLDNLPDPDVLALEIIDNIEAGLASFREIVSELEKSEEISV</sequence>
<keyword evidence="6" id="KW-0680">Restriction system</keyword>
<dbReference type="Pfam" id="PF12161">
    <property type="entry name" value="HsdM_N"/>
    <property type="match status" value="1"/>
</dbReference>
<dbReference type="InterPro" id="IPR038333">
    <property type="entry name" value="T1MK-like_N_sf"/>
</dbReference>
<dbReference type="PANTHER" id="PTHR42933">
    <property type="entry name" value="SLR6095 PROTEIN"/>
    <property type="match status" value="1"/>
</dbReference>
<dbReference type="Gene3D" id="3.40.50.150">
    <property type="entry name" value="Vaccinia Virus protein VP39"/>
    <property type="match status" value="1"/>
</dbReference>
<keyword evidence="3 10" id="KW-0489">Methyltransferase</keyword>
<name>A0ABR8ZAT7_9FLAO</name>
<dbReference type="InterPro" id="IPR003356">
    <property type="entry name" value="DNA_methylase_A-5"/>
</dbReference>
<evidence type="ECO:0000256" key="4">
    <source>
        <dbReference type="ARBA" id="ARBA00022679"/>
    </source>
</evidence>
<comment type="caution">
    <text evidence="10">The sequence shown here is derived from an EMBL/GenBank/DDBJ whole genome shotgun (WGS) entry which is preliminary data.</text>
</comment>
<comment type="catalytic activity">
    <reaction evidence="7">
        <text>a 2'-deoxyadenosine in DNA + S-adenosyl-L-methionine = an N(6)-methyl-2'-deoxyadenosine in DNA + S-adenosyl-L-homocysteine + H(+)</text>
        <dbReference type="Rhea" id="RHEA:15197"/>
        <dbReference type="Rhea" id="RHEA-COMP:12418"/>
        <dbReference type="Rhea" id="RHEA-COMP:12419"/>
        <dbReference type="ChEBI" id="CHEBI:15378"/>
        <dbReference type="ChEBI" id="CHEBI:57856"/>
        <dbReference type="ChEBI" id="CHEBI:59789"/>
        <dbReference type="ChEBI" id="CHEBI:90615"/>
        <dbReference type="ChEBI" id="CHEBI:90616"/>
        <dbReference type="EC" id="2.1.1.72"/>
    </reaction>
</comment>
<evidence type="ECO:0000256" key="5">
    <source>
        <dbReference type="ARBA" id="ARBA00022691"/>
    </source>
</evidence>
<proteinExistence type="inferred from homology"/>
<evidence type="ECO:0000259" key="9">
    <source>
        <dbReference type="Pfam" id="PF12161"/>
    </source>
</evidence>
<dbReference type="EMBL" id="JACYFS010000001">
    <property type="protein sequence ID" value="MBD8082350.1"/>
    <property type="molecule type" value="Genomic_DNA"/>
</dbReference>
<dbReference type="Gene3D" id="1.20.1260.30">
    <property type="match status" value="1"/>
</dbReference>
<dbReference type="Proteomes" id="UP000637299">
    <property type="component" value="Unassembled WGS sequence"/>
</dbReference>
<evidence type="ECO:0000256" key="3">
    <source>
        <dbReference type="ARBA" id="ARBA00022603"/>
    </source>
</evidence>
<evidence type="ECO:0000259" key="8">
    <source>
        <dbReference type="Pfam" id="PF02384"/>
    </source>
</evidence>
<evidence type="ECO:0000256" key="7">
    <source>
        <dbReference type="ARBA" id="ARBA00047942"/>
    </source>
</evidence>
<dbReference type="PRINTS" id="PR00507">
    <property type="entry name" value="N12N6MTFRASE"/>
</dbReference>
<dbReference type="GO" id="GO:0032259">
    <property type="term" value="P:methylation"/>
    <property type="evidence" value="ECO:0007669"/>
    <property type="project" value="UniProtKB-KW"/>
</dbReference>
<feature type="domain" description="N6 adenine-specific DNA methyltransferase N-terminal" evidence="9">
    <location>
        <begin position="7"/>
        <end position="125"/>
    </location>
</feature>
<evidence type="ECO:0000313" key="10">
    <source>
        <dbReference type="EMBL" id="MBD8082350.1"/>
    </source>
</evidence>
<evidence type="ECO:0000313" key="11">
    <source>
        <dbReference type="Proteomes" id="UP000637299"/>
    </source>
</evidence>
<evidence type="ECO:0000256" key="6">
    <source>
        <dbReference type="ARBA" id="ARBA00022747"/>
    </source>
</evidence>
<dbReference type="PROSITE" id="PS00092">
    <property type="entry name" value="N6_MTASE"/>
    <property type="match status" value="1"/>
</dbReference>
<organism evidence="10 11">
    <name type="scientific">Chryseobacterium caseinilyticum</name>
    <dbReference type="NCBI Taxonomy" id="2771428"/>
    <lineage>
        <taxon>Bacteria</taxon>
        <taxon>Pseudomonadati</taxon>
        <taxon>Bacteroidota</taxon>
        <taxon>Flavobacteriia</taxon>
        <taxon>Flavobacteriales</taxon>
        <taxon>Weeksellaceae</taxon>
        <taxon>Chryseobacterium group</taxon>
        <taxon>Chryseobacterium</taxon>
    </lineage>
</organism>
<evidence type="ECO:0000256" key="1">
    <source>
        <dbReference type="ARBA" id="ARBA00006594"/>
    </source>
</evidence>
<dbReference type="InterPro" id="IPR002052">
    <property type="entry name" value="DNA_methylase_N6_adenine_CS"/>
</dbReference>
<dbReference type="InterPro" id="IPR022749">
    <property type="entry name" value="D12N6_MeTrfase_N"/>
</dbReference>
<dbReference type="Pfam" id="PF02384">
    <property type="entry name" value="N6_Mtase"/>
    <property type="match status" value="1"/>
</dbReference>
<comment type="similarity">
    <text evidence="1">Belongs to the N(4)/N(6)-methyltransferase family.</text>
</comment>
<dbReference type="InterPro" id="IPR029063">
    <property type="entry name" value="SAM-dependent_MTases_sf"/>
</dbReference>
<accession>A0ABR8ZAT7</accession>
<gene>
    <name evidence="10" type="ORF">IC610_07920</name>
</gene>
<keyword evidence="5" id="KW-0949">S-adenosyl-L-methionine</keyword>
<protein>
    <recommendedName>
        <fullName evidence="2">site-specific DNA-methyltransferase (adenine-specific)</fullName>
        <ecNumber evidence="2">2.1.1.72</ecNumber>
    </recommendedName>
</protein>
<feature type="domain" description="DNA methylase adenine-specific" evidence="8">
    <location>
        <begin position="136"/>
        <end position="436"/>
    </location>
</feature>